<comment type="subcellular location">
    <subcellularLocation>
        <location evidence="2">Chromosome</location>
    </subcellularLocation>
    <subcellularLocation>
        <location evidence="1">Nucleus</location>
    </subcellularLocation>
</comment>
<keyword evidence="14" id="KW-1185">Reference proteome</keyword>
<feature type="coiled-coil region" evidence="10">
    <location>
        <begin position="396"/>
        <end position="509"/>
    </location>
</feature>
<reference evidence="13 14" key="1">
    <citation type="journal article" date="2016" name="Genome Biol. Evol.">
        <title>Divergent and convergent evolution of fungal pathogenicity.</title>
        <authorList>
            <person name="Shang Y."/>
            <person name="Xiao G."/>
            <person name="Zheng P."/>
            <person name="Cen K."/>
            <person name="Zhan S."/>
            <person name="Wang C."/>
        </authorList>
    </citation>
    <scope>NUCLEOTIDE SEQUENCE [LARGE SCALE GENOMIC DNA]</scope>
    <source>
        <strain evidence="13 14">RCEF 264</strain>
    </source>
</reference>
<dbReference type="AlphaFoldDB" id="A0A167VDW5"/>
<evidence type="ECO:0000256" key="9">
    <source>
        <dbReference type="ARBA" id="ARBA00023242"/>
    </source>
</evidence>
<organism evidence="13 14">
    <name type="scientific">Niveomyces insectorum RCEF 264</name>
    <dbReference type="NCBI Taxonomy" id="1081102"/>
    <lineage>
        <taxon>Eukaryota</taxon>
        <taxon>Fungi</taxon>
        <taxon>Dikarya</taxon>
        <taxon>Ascomycota</taxon>
        <taxon>Pezizomycotina</taxon>
        <taxon>Sordariomycetes</taxon>
        <taxon>Hypocreomycetidae</taxon>
        <taxon>Hypocreales</taxon>
        <taxon>Cordycipitaceae</taxon>
        <taxon>Niveomyces</taxon>
    </lineage>
</organism>
<evidence type="ECO:0000259" key="12">
    <source>
        <dbReference type="Pfam" id="PF02463"/>
    </source>
</evidence>
<evidence type="ECO:0000313" key="13">
    <source>
        <dbReference type="EMBL" id="OAA62506.1"/>
    </source>
</evidence>
<dbReference type="FunFam" id="3.40.50.300:FF:001301">
    <property type="entry name" value="Structural maintenance of chromosomes 5"/>
    <property type="match status" value="1"/>
</dbReference>
<gene>
    <name evidence="13" type="ORF">SPI_04046</name>
</gene>
<evidence type="ECO:0000256" key="10">
    <source>
        <dbReference type="SAM" id="Coils"/>
    </source>
</evidence>
<evidence type="ECO:0000313" key="14">
    <source>
        <dbReference type="Proteomes" id="UP000076874"/>
    </source>
</evidence>
<dbReference type="SUPFAM" id="SSF52540">
    <property type="entry name" value="P-loop containing nucleoside triphosphate hydrolases"/>
    <property type="match status" value="1"/>
</dbReference>
<keyword evidence="7" id="KW-0067">ATP-binding</keyword>
<protein>
    <recommendedName>
        <fullName evidence="4">Structural maintenance of chromosomes protein 5</fullName>
    </recommendedName>
</protein>
<dbReference type="InterPro" id="IPR003395">
    <property type="entry name" value="RecF/RecN/SMC_N"/>
</dbReference>
<feature type="region of interest" description="Disordered" evidence="11">
    <location>
        <begin position="1"/>
        <end position="102"/>
    </location>
</feature>
<evidence type="ECO:0000256" key="4">
    <source>
        <dbReference type="ARBA" id="ARBA00018687"/>
    </source>
</evidence>
<keyword evidence="5" id="KW-0158">Chromosome</keyword>
<evidence type="ECO:0000256" key="7">
    <source>
        <dbReference type="ARBA" id="ARBA00022840"/>
    </source>
</evidence>
<keyword evidence="6" id="KW-0547">Nucleotide-binding</keyword>
<keyword evidence="9" id="KW-0539">Nucleus</keyword>
<dbReference type="PANTHER" id="PTHR45916:SF1">
    <property type="entry name" value="STRUCTURAL MAINTENANCE OF CHROMOSOMES PROTEIN 5"/>
    <property type="match status" value="1"/>
</dbReference>
<evidence type="ECO:0000256" key="11">
    <source>
        <dbReference type="SAM" id="MobiDB-lite"/>
    </source>
</evidence>
<dbReference type="Proteomes" id="UP000076874">
    <property type="component" value="Unassembled WGS sequence"/>
</dbReference>
<feature type="compositionally biased region" description="Low complexity" evidence="11">
    <location>
        <begin position="51"/>
        <end position="61"/>
    </location>
</feature>
<evidence type="ECO:0000256" key="3">
    <source>
        <dbReference type="ARBA" id="ARBA00010171"/>
    </source>
</evidence>
<comment type="similarity">
    <text evidence="3">Belongs to the SMC family. SMC5 subfamily.</text>
</comment>
<dbReference type="EMBL" id="AZHD01000006">
    <property type="protein sequence ID" value="OAA62506.1"/>
    <property type="molecule type" value="Genomic_DNA"/>
</dbReference>
<dbReference type="PANTHER" id="PTHR45916">
    <property type="entry name" value="STRUCTURAL MAINTENANCE OF CHROMOSOMES PROTEIN 5"/>
    <property type="match status" value="1"/>
</dbReference>
<keyword evidence="8 10" id="KW-0175">Coiled coil</keyword>
<evidence type="ECO:0000256" key="5">
    <source>
        <dbReference type="ARBA" id="ARBA00022454"/>
    </source>
</evidence>
<evidence type="ECO:0000256" key="2">
    <source>
        <dbReference type="ARBA" id="ARBA00004286"/>
    </source>
</evidence>
<dbReference type="GO" id="GO:0030915">
    <property type="term" value="C:Smc5-Smc6 complex"/>
    <property type="evidence" value="ECO:0007669"/>
    <property type="project" value="TreeGrafter"/>
</dbReference>
<feature type="compositionally biased region" description="Low complexity" evidence="11">
    <location>
        <begin position="86"/>
        <end position="102"/>
    </location>
</feature>
<dbReference type="Gene3D" id="3.40.50.300">
    <property type="entry name" value="P-loop containing nucleotide triphosphate hydrolases"/>
    <property type="match status" value="2"/>
</dbReference>
<comment type="caution">
    <text evidence="13">The sequence shown here is derived from an EMBL/GenBank/DDBJ whole genome shotgun (WGS) entry which is preliminary data.</text>
</comment>
<dbReference type="InterPro" id="IPR027417">
    <property type="entry name" value="P-loop_NTPase"/>
</dbReference>
<dbReference type="STRING" id="1081102.A0A167VDW5"/>
<evidence type="ECO:0000256" key="8">
    <source>
        <dbReference type="ARBA" id="ARBA00023054"/>
    </source>
</evidence>
<feature type="coiled-coil region" evidence="10">
    <location>
        <begin position="710"/>
        <end position="779"/>
    </location>
</feature>
<feature type="domain" description="RecF/RecN/SMC N-terminal" evidence="12">
    <location>
        <begin position="108"/>
        <end position="1104"/>
    </location>
</feature>
<feature type="compositionally biased region" description="Acidic residues" evidence="11">
    <location>
        <begin position="21"/>
        <end position="31"/>
    </location>
</feature>
<proteinExistence type="inferred from homology"/>
<accession>A0A167VDW5</accession>
<feature type="compositionally biased region" description="Acidic residues" evidence="11">
    <location>
        <begin position="62"/>
        <end position="71"/>
    </location>
</feature>
<dbReference type="GO" id="GO:0000724">
    <property type="term" value="P:double-strand break repair via homologous recombination"/>
    <property type="evidence" value="ECO:0007669"/>
    <property type="project" value="TreeGrafter"/>
</dbReference>
<evidence type="ECO:0000256" key="1">
    <source>
        <dbReference type="ARBA" id="ARBA00004123"/>
    </source>
</evidence>
<dbReference type="GO" id="GO:0005524">
    <property type="term" value="F:ATP binding"/>
    <property type="evidence" value="ECO:0007669"/>
    <property type="project" value="UniProtKB-KW"/>
</dbReference>
<dbReference type="GO" id="GO:0005634">
    <property type="term" value="C:nucleus"/>
    <property type="evidence" value="ECO:0007669"/>
    <property type="project" value="UniProtKB-SubCell"/>
</dbReference>
<dbReference type="Pfam" id="PF02463">
    <property type="entry name" value="SMC_N"/>
    <property type="match status" value="1"/>
</dbReference>
<dbReference type="OrthoDB" id="10254973at2759"/>
<dbReference type="GO" id="GO:0003697">
    <property type="term" value="F:single-stranded DNA binding"/>
    <property type="evidence" value="ECO:0007669"/>
    <property type="project" value="TreeGrafter"/>
</dbReference>
<sequence length="1151" mass="131422">MSASNANGSLRRRRRRPSQDDNGDDDGDNDDDGRHDDAATNPPKPKRMRPSVGGDDVSSFVDDNDVSDDVNETYYSAHDGSRRAGAEASGGADSGPGSSRPAFQRGAIVRVLVENFVTYERAEFNPGPSLNMVIGPNGTGKSSLVCAICLGLGFHSNVLGRASAFGDFVKHGRAFATVEIELQKGPQDRRNAVVRLRINREDNSRRFWLNGRDAPLRKIQAFMQDLRIQVDNLCQFLPQDRVAEFAGLNAVDLLAKTLEAAAPPEMKKWQSDLKDIYRAQKDAQHQIKIDGERLRLLESRHQAQQADVERFREREEIQHAIDDLTACRPLVRFYAARAKYNNHKRQRRTAERELKALQSRLEPTLQAVDRKKEYQDQLEQGLARRKDRLRHTEHLVGRAASRIERIDEEVKDAKEQHSAHDDLIDNKKKELGSTRKKITMLEAKLKNRPPEFVAADWNMKIREKEHQRREIEAEKREIHDNLERIRIQGARLQEEKQQFEKEIAVLDSRRGQQLSLLKRIAPEVARGWQWLDANKDKFSKEIFGPPMVTCAVKDRRYSNLVQSLLQNDDFLCFTTQSVQDHKKLSDQFYEVMGLSVTIRTCTTPFDSFRPPLAPDELAAMGFDGLAVDYLEGPEPVLAMLCAERRLHCSPVSLESPRPDQYDLVVANDKISTWASKDQSYRVNRRREYGAHAVSTAVRDIRPGRYWTEAAQADMSEKNELQAQLNEVNEKLRTLQEERQAVRNRAAEPARNGVMIDEEIERLREEKNQLQAEYSRWCALPEKIQVENSSLSRIREEYIDLVNQRLQQMGVLDELVLQRARAVVHYAEQVATLRDAYLAVMDAQMRLLEAASDVRGLEERNVHLTGLLAEREAAVAQLAEDMRAEKREGEAALLAAQDVADEGSERSVMLHALAKTKTPEDLENEVAAERAKLELTRVVDASVLEAFRRRGKDIDQLRAALAAHESGYADMSRQVADIRGQWEPRLDELIGRINDAFSYNFEQINCAGEVSVHKDEDFDKWAIEIRVKFRENEELQKLDQHRQSGGERAVSTIFYLMSLQGMAQAPFRVVDEINQGMDPRNERMMHERMVEIACHEHASQYFLITPKLLPGLRYDENMTVLCIASGQHVPNNEAKLDFRKCMQIQRRLLAAA</sequence>
<name>A0A167VDW5_9HYPO</name>
<evidence type="ECO:0000256" key="6">
    <source>
        <dbReference type="ARBA" id="ARBA00022741"/>
    </source>
</evidence>